<sequence length="658" mass="73342">MATKSYQYQNQGRRACTEMPDNCDAIDINNIPEGHDNNANQIPVGDDVDDIDFKNYKGIYANDDSGQKYQCPETGAHFEYNDLCKRMIKIQEKRKQDDEKIYGKSSQSQQQIHQVYASGVQPQINNIVGGQATNEIFSSSIMSEKLDYNHSHNMQPGNQKMLQFKNKFEELSQQQNRMSSSGAPTQLKSSDNINGGNSRNNKENCYSFLQQKSMKDLTGSTAQPIIHSTQHNKRQSHDRPKATGQNMNAIDTYNKLMQIMNDKVLKNVNSAITGSRGKSGEKSTKTISQPAIMNQSSSNKKIKTFATNQSIIPQTSKIQASQNSHSREKTNQHQSITTVLKSQPKIVSAGSSRNNNGIQGQMNTQAATKQFLSFYQNMNNQSTTNKRHDLLQNNSASINVLQDPNSYQLIRDSSNKKLSSQKSTGSINQKGNIQKSQQIDSQATINELMTKYMKQQQSQGIAVSGTVVSNDKSRNSNIIMSSKTQTESMIKNGPGNSTTKQASRPITANAYNNQVQVPTSQVLQSKILVSQPNQNKRKSGSGIEYQQSRNSGQYMHTHQTVQNIATNVENNDYLRRVEYQNASNEGYTSTALQDLQKKIESKNKSRSGTAGVGVSHNSYHMKQQQHLSSSGTGNAFGQQQRSQNNINNYFSGNNNGRQ</sequence>
<proteinExistence type="predicted"/>
<dbReference type="AlphaFoldDB" id="A0A078A830"/>
<feature type="compositionally biased region" description="Polar residues" evidence="1">
    <location>
        <begin position="315"/>
        <end position="324"/>
    </location>
</feature>
<evidence type="ECO:0000313" key="2">
    <source>
        <dbReference type="EMBL" id="CDW78410.1"/>
    </source>
</evidence>
<dbReference type="Proteomes" id="UP000039865">
    <property type="component" value="Unassembled WGS sequence"/>
</dbReference>
<organism evidence="2 3">
    <name type="scientific">Stylonychia lemnae</name>
    <name type="common">Ciliate</name>
    <dbReference type="NCBI Taxonomy" id="5949"/>
    <lineage>
        <taxon>Eukaryota</taxon>
        <taxon>Sar</taxon>
        <taxon>Alveolata</taxon>
        <taxon>Ciliophora</taxon>
        <taxon>Intramacronucleata</taxon>
        <taxon>Spirotrichea</taxon>
        <taxon>Stichotrichia</taxon>
        <taxon>Sporadotrichida</taxon>
        <taxon>Oxytrichidae</taxon>
        <taxon>Stylonychinae</taxon>
        <taxon>Stylonychia</taxon>
    </lineage>
</organism>
<feature type="region of interest" description="Disordered" evidence="1">
    <location>
        <begin position="315"/>
        <end position="336"/>
    </location>
</feature>
<evidence type="ECO:0000256" key="1">
    <source>
        <dbReference type="SAM" id="MobiDB-lite"/>
    </source>
</evidence>
<feature type="compositionally biased region" description="Polar residues" evidence="1">
    <location>
        <begin position="622"/>
        <end position="643"/>
    </location>
</feature>
<reference evidence="2 3" key="1">
    <citation type="submission" date="2014-06" db="EMBL/GenBank/DDBJ databases">
        <authorList>
            <person name="Swart Estienne"/>
        </authorList>
    </citation>
    <scope>NUCLEOTIDE SEQUENCE [LARGE SCALE GENOMIC DNA]</scope>
    <source>
        <strain evidence="2 3">130c</strain>
    </source>
</reference>
<dbReference type="InParanoid" id="A0A078A830"/>
<gene>
    <name evidence="2" type="primary">Contig1111.g1204</name>
    <name evidence="2" type="ORF">STYLEM_7387</name>
</gene>
<feature type="region of interest" description="Disordered" evidence="1">
    <location>
        <begin position="171"/>
        <end position="203"/>
    </location>
</feature>
<name>A0A078A830_STYLE</name>
<feature type="region of interest" description="Disordered" evidence="1">
    <location>
        <begin position="622"/>
        <end position="658"/>
    </location>
</feature>
<evidence type="ECO:0000313" key="3">
    <source>
        <dbReference type="Proteomes" id="UP000039865"/>
    </source>
</evidence>
<dbReference type="EMBL" id="CCKQ01007071">
    <property type="protein sequence ID" value="CDW78410.1"/>
    <property type="molecule type" value="Genomic_DNA"/>
</dbReference>
<feature type="compositionally biased region" description="Low complexity" evidence="1">
    <location>
        <begin position="644"/>
        <end position="658"/>
    </location>
</feature>
<feature type="region of interest" description="Disordered" evidence="1">
    <location>
        <begin position="414"/>
        <end position="438"/>
    </location>
</feature>
<accession>A0A078A830</accession>
<dbReference type="OrthoDB" id="327238at2759"/>
<protein>
    <submittedName>
        <fullName evidence="2">Uncharacterized protein</fullName>
    </submittedName>
</protein>
<keyword evidence="3" id="KW-1185">Reference proteome</keyword>